<name>A0ABW8XVZ6_9FLAO</name>
<keyword evidence="2 4" id="KW-0560">Oxidoreductase</keyword>
<evidence type="ECO:0000256" key="2">
    <source>
        <dbReference type="ARBA" id="ARBA00023002"/>
    </source>
</evidence>
<dbReference type="CDD" id="cd05233">
    <property type="entry name" value="SDR_c"/>
    <property type="match status" value="1"/>
</dbReference>
<accession>A0ABW8XVZ6</accession>
<dbReference type="EMBL" id="JBELQA010000007">
    <property type="protein sequence ID" value="MFL9831747.1"/>
    <property type="molecule type" value="Genomic_DNA"/>
</dbReference>
<comment type="similarity">
    <text evidence="1 3">Belongs to the short-chain dehydrogenases/reductases (SDR) family.</text>
</comment>
<dbReference type="EC" id="1.-.-.-" evidence="4"/>
<evidence type="ECO:0000313" key="4">
    <source>
        <dbReference type="EMBL" id="MFL9831747.1"/>
    </source>
</evidence>
<protein>
    <submittedName>
        <fullName evidence="4">SDR family oxidoreductase</fullName>
        <ecNumber evidence="4">1.-.-.-</ecNumber>
    </submittedName>
</protein>
<dbReference type="SUPFAM" id="SSF51735">
    <property type="entry name" value="NAD(P)-binding Rossmann-fold domains"/>
    <property type="match status" value="1"/>
</dbReference>
<organism evidence="4 5">
    <name type="scientific">Flavobacterium plantiphilum</name>
    <dbReference type="NCBI Taxonomy" id="3163297"/>
    <lineage>
        <taxon>Bacteria</taxon>
        <taxon>Pseudomonadati</taxon>
        <taxon>Bacteroidota</taxon>
        <taxon>Flavobacteriia</taxon>
        <taxon>Flavobacteriales</taxon>
        <taxon>Flavobacteriaceae</taxon>
        <taxon>Flavobacterium</taxon>
    </lineage>
</organism>
<sequence>MKKKNVLITGATSGIGYEFAKLYAEKNYNLILVARNEENLRKTAVEMKDIATDKTIQVIEIPIDLFDRESAEKIYQITKKLEIFIDILINNAGQGEWGKFCKTDIEREISLVELNINSVLSLTKFYLRDMILHNKGKILFLASSVSNTPSPYFSVYAATKAFILSFAEAIANEVKDTNITITTLRPGPTDTDFFHKAKAEHTVTYKEKELASPEKVAKAGMKALEKNKLIALPGLQNKFQSILNNIMTEDRITANMEKQLKKSSKKGGRNKPLHPASLREWEYINAIREKQNIVLKQQF</sequence>
<evidence type="ECO:0000313" key="5">
    <source>
        <dbReference type="Proteomes" id="UP001629260"/>
    </source>
</evidence>
<evidence type="ECO:0000256" key="1">
    <source>
        <dbReference type="ARBA" id="ARBA00006484"/>
    </source>
</evidence>
<dbReference type="PIRSF" id="PIRSF000126">
    <property type="entry name" value="11-beta-HSD1"/>
    <property type="match status" value="1"/>
</dbReference>
<comment type="caution">
    <text evidence="4">The sequence shown here is derived from an EMBL/GenBank/DDBJ whole genome shotgun (WGS) entry which is preliminary data.</text>
</comment>
<gene>
    <name evidence="4" type="ORF">ABS764_12905</name>
</gene>
<dbReference type="PRINTS" id="PR00080">
    <property type="entry name" value="SDRFAMILY"/>
</dbReference>
<dbReference type="Pfam" id="PF00106">
    <property type="entry name" value="adh_short"/>
    <property type="match status" value="1"/>
</dbReference>
<proteinExistence type="inferred from homology"/>
<dbReference type="Proteomes" id="UP001629260">
    <property type="component" value="Unassembled WGS sequence"/>
</dbReference>
<reference evidence="4 5" key="1">
    <citation type="submission" date="2024-06" db="EMBL/GenBank/DDBJ databases">
        <authorList>
            <person name="Kaempfer P."/>
            <person name="Viver T."/>
        </authorList>
    </citation>
    <scope>NUCLEOTIDE SEQUENCE [LARGE SCALE GENOMIC DNA]</scope>
    <source>
        <strain evidence="4 5">ST-87</strain>
    </source>
</reference>
<dbReference type="InterPro" id="IPR036291">
    <property type="entry name" value="NAD(P)-bd_dom_sf"/>
</dbReference>
<dbReference type="PANTHER" id="PTHR42901">
    <property type="entry name" value="ALCOHOL DEHYDROGENASE"/>
    <property type="match status" value="1"/>
</dbReference>
<dbReference type="Gene3D" id="3.40.50.720">
    <property type="entry name" value="NAD(P)-binding Rossmann-like Domain"/>
    <property type="match status" value="1"/>
</dbReference>
<dbReference type="PRINTS" id="PR00081">
    <property type="entry name" value="GDHRDH"/>
</dbReference>
<dbReference type="InterPro" id="IPR002347">
    <property type="entry name" value="SDR_fam"/>
</dbReference>
<dbReference type="PANTHER" id="PTHR42901:SF1">
    <property type="entry name" value="ALCOHOL DEHYDROGENASE"/>
    <property type="match status" value="1"/>
</dbReference>
<evidence type="ECO:0000256" key="3">
    <source>
        <dbReference type="RuleBase" id="RU000363"/>
    </source>
</evidence>
<dbReference type="PROSITE" id="PS00061">
    <property type="entry name" value="ADH_SHORT"/>
    <property type="match status" value="1"/>
</dbReference>
<dbReference type="RefSeq" id="WP_408082215.1">
    <property type="nucleotide sequence ID" value="NZ_JBELQA010000007.1"/>
</dbReference>
<keyword evidence="5" id="KW-1185">Reference proteome</keyword>
<dbReference type="GO" id="GO:0016491">
    <property type="term" value="F:oxidoreductase activity"/>
    <property type="evidence" value="ECO:0007669"/>
    <property type="project" value="UniProtKB-KW"/>
</dbReference>
<dbReference type="InterPro" id="IPR020904">
    <property type="entry name" value="Sc_DH/Rdtase_CS"/>
</dbReference>